<dbReference type="GO" id="GO:0019877">
    <property type="term" value="P:diaminopimelate biosynthetic process"/>
    <property type="evidence" value="ECO:0007669"/>
    <property type="project" value="UniProtKB-UniRule"/>
</dbReference>
<dbReference type="RefSeq" id="WP_133995861.1">
    <property type="nucleotide sequence ID" value="NZ_SODV01000002.1"/>
</dbReference>
<sequence>MLRTLLRGTGVALVTPFGEDQQVDYGSLAGLIEYVIKGGVEYLVALGTTGEPPVLTAEEKRKVLAFVVEKAAGRVPVVAGVGGNNTASVIRDLETLPLEGTVAVLSNSPYYSKPSQEGIFQHYKAIAAASPKPVILYNVPGRTGSNISAATTIRLAREVPGIAGIKEASGNMVQCMEILRDRPADFLVVSGDDHLALPLIACGMEGVISVAANSWPGIFSRMIRYALDEDYDKAQPLLAKLVEGINLLFAENNPAGVKAFLAEYKVIKNVLRLPLVPLSEPLMEQVRAYAAALGES</sequence>
<feature type="site" description="Part of a proton relay during catalysis" evidence="12">
    <location>
        <position position="48"/>
    </location>
</feature>
<dbReference type="Pfam" id="PF00701">
    <property type="entry name" value="DHDPS"/>
    <property type="match status" value="1"/>
</dbReference>
<keyword evidence="9 12" id="KW-0456">Lyase</keyword>
<dbReference type="AlphaFoldDB" id="A0A4R8DEX0"/>
<feature type="binding site" evidence="12 15">
    <location>
        <position position="49"/>
    </location>
    <ligand>
        <name>pyruvate</name>
        <dbReference type="ChEBI" id="CHEBI:15361"/>
    </ligand>
</feature>
<comment type="similarity">
    <text evidence="3 12 13">Belongs to the DapA family.</text>
</comment>
<feature type="binding site" evidence="12 15">
    <location>
        <position position="208"/>
    </location>
    <ligand>
        <name>pyruvate</name>
        <dbReference type="ChEBI" id="CHEBI:15361"/>
    </ligand>
</feature>
<dbReference type="InterPro" id="IPR020625">
    <property type="entry name" value="Schiff_base-form_aldolases_AS"/>
</dbReference>
<dbReference type="GO" id="GO:0005829">
    <property type="term" value="C:cytosol"/>
    <property type="evidence" value="ECO:0007669"/>
    <property type="project" value="TreeGrafter"/>
</dbReference>
<evidence type="ECO:0000256" key="7">
    <source>
        <dbReference type="ARBA" id="ARBA00022915"/>
    </source>
</evidence>
<dbReference type="InterPro" id="IPR002220">
    <property type="entry name" value="DapA-like"/>
</dbReference>
<gene>
    <name evidence="12" type="primary">dapA</name>
    <name evidence="16" type="ORF">EDB95_3816</name>
</gene>
<comment type="function">
    <text evidence="1 12">Catalyzes the condensation of (S)-aspartate-beta-semialdehyde [(S)-ASA] and pyruvate to 4-hydroxy-tetrahydrodipicolinate (HTPA).</text>
</comment>
<dbReference type="CDD" id="cd00950">
    <property type="entry name" value="DHDPS"/>
    <property type="match status" value="1"/>
</dbReference>
<evidence type="ECO:0000256" key="4">
    <source>
        <dbReference type="ARBA" id="ARBA00012086"/>
    </source>
</evidence>
<dbReference type="SMART" id="SM01130">
    <property type="entry name" value="DHDPS"/>
    <property type="match status" value="1"/>
</dbReference>
<accession>A0A4R8DEX0</accession>
<evidence type="ECO:0000256" key="6">
    <source>
        <dbReference type="ARBA" id="ARBA00022605"/>
    </source>
</evidence>
<evidence type="ECO:0000256" key="1">
    <source>
        <dbReference type="ARBA" id="ARBA00003294"/>
    </source>
</evidence>
<feature type="active site" description="Schiff-base intermediate with substrate" evidence="12 14">
    <location>
        <position position="166"/>
    </location>
</feature>
<dbReference type="InterPro" id="IPR005263">
    <property type="entry name" value="DapA"/>
</dbReference>
<evidence type="ECO:0000256" key="9">
    <source>
        <dbReference type="ARBA" id="ARBA00023239"/>
    </source>
</evidence>
<dbReference type="OrthoDB" id="9782828at2"/>
<evidence type="ECO:0000256" key="10">
    <source>
        <dbReference type="ARBA" id="ARBA00023270"/>
    </source>
</evidence>
<comment type="pathway">
    <text evidence="2 12">Amino-acid biosynthesis; L-lysine biosynthesis via DAP pathway; (S)-tetrahydrodipicolinate from L-aspartate: step 3/4.</text>
</comment>
<dbReference type="HAMAP" id="MF_00418">
    <property type="entry name" value="DapA"/>
    <property type="match status" value="1"/>
</dbReference>
<organism evidence="16 17">
    <name type="scientific">Dinghuibacter silviterrae</name>
    <dbReference type="NCBI Taxonomy" id="1539049"/>
    <lineage>
        <taxon>Bacteria</taxon>
        <taxon>Pseudomonadati</taxon>
        <taxon>Bacteroidota</taxon>
        <taxon>Chitinophagia</taxon>
        <taxon>Chitinophagales</taxon>
        <taxon>Chitinophagaceae</taxon>
        <taxon>Dinghuibacter</taxon>
    </lineage>
</organism>
<evidence type="ECO:0000256" key="5">
    <source>
        <dbReference type="ARBA" id="ARBA00022490"/>
    </source>
</evidence>
<keyword evidence="8 12" id="KW-0457">Lysine biosynthesis</keyword>
<evidence type="ECO:0000256" key="13">
    <source>
        <dbReference type="PIRNR" id="PIRNR001365"/>
    </source>
</evidence>
<evidence type="ECO:0000256" key="2">
    <source>
        <dbReference type="ARBA" id="ARBA00005120"/>
    </source>
</evidence>
<dbReference type="UniPathway" id="UPA00034">
    <property type="reaction ID" value="UER00017"/>
</dbReference>
<comment type="caution">
    <text evidence="12">Was originally thought to be a dihydrodipicolinate synthase (DHDPS), catalyzing the condensation of (S)-aspartate-beta-semialdehyde [(S)-ASA] and pyruvate to dihydrodipicolinate (DHDP). However, it was shown in E.coli that the product of the enzymatic reaction is not dihydrodipicolinate but in fact (4S)-4-hydroxy-2,3,4,5-tetrahydro-(2S)-dipicolinic acid (HTPA), and that the consecutive dehydration reaction leading to DHDP is not spontaneous but catalyzed by DapB.</text>
</comment>
<proteinExistence type="inferred from homology"/>
<keyword evidence="7 12" id="KW-0220">Diaminopimelate biosynthesis</keyword>
<dbReference type="SUPFAM" id="SSF51569">
    <property type="entry name" value="Aldolase"/>
    <property type="match status" value="1"/>
</dbReference>
<dbReference type="PROSITE" id="PS00666">
    <property type="entry name" value="DHDPS_2"/>
    <property type="match status" value="1"/>
</dbReference>
<comment type="subcellular location">
    <subcellularLocation>
        <location evidence="12">Cytoplasm</location>
    </subcellularLocation>
</comment>
<evidence type="ECO:0000256" key="11">
    <source>
        <dbReference type="ARBA" id="ARBA00047836"/>
    </source>
</evidence>
<dbReference type="NCBIfam" id="TIGR00674">
    <property type="entry name" value="dapA"/>
    <property type="match status" value="1"/>
</dbReference>
<dbReference type="Proteomes" id="UP000294498">
    <property type="component" value="Unassembled WGS sequence"/>
</dbReference>
<feature type="active site" description="Proton donor/acceptor" evidence="12 14">
    <location>
        <position position="137"/>
    </location>
</feature>
<keyword evidence="6 12" id="KW-0028">Amino-acid biosynthesis</keyword>
<dbReference type="EMBL" id="SODV01000002">
    <property type="protein sequence ID" value="TDW95995.1"/>
    <property type="molecule type" value="Genomic_DNA"/>
</dbReference>
<dbReference type="PIRSF" id="PIRSF001365">
    <property type="entry name" value="DHDPS"/>
    <property type="match status" value="1"/>
</dbReference>
<dbReference type="Gene3D" id="3.20.20.70">
    <property type="entry name" value="Aldolase class I"/>
    <property type="match status" value="1"/>
</dbReference>
<dbReference type="InterPro" id="IPR013785">
    <property type="entry name" value="Aldolase_TIM"/>
</dbReference>
<keyword evidence="10 12" id="KW-0704">Schiff base</keyword>
<keyword evidence="5 12" id="KW-0963">Cytoplasm</keyword>
<evidence type="ECO:0000256" key="3">
    <source>
        <dbReference type="ARBA" id="ARBA00007592"/>
    </source>
</evidence>
<evidence type="ECO:0000313" key="17">
    <source>
        <dbReference type="Proteomes" id="UP000294498"/>
    </source>
</evidence>
<evidence type="ECO:0000256" key="12">
    <source>
        <dbReference type="HAMAP-Rule" id="MF_00418"/>
    </source>
</evidence>
<dbReference type="PRINTS" id="PR00146">
    <property type="entry name" value="DHPICSNTHASE"/>
</dbReference>
<evidence type="ECO:0000313" key="16">
    <source>
        <dbReference type="EMBL" id="TDW95995.1"/>
    </source>
</evidence>
<evidence type="ECO:0000256" key="8">
    <source>
        <dbReference type="ARBA" id="ARBA00023154"/>
    </source>
</evidence>
<evidence type="ECO:0000256" key="14">
    <source>
        <dbReference type="PIRSR" id="PIRSR001365-1"/>
    </source>
</evidence>
<reference evidence="16 17" key="1">
    <citation type="submission" date="2019-03" db="EMBL/GenBank/DDBJ databases">
        <title>Genomic Encyclopedia of Type Strains, Phase IV (KMG-IV): sequencing the most valuable type-strain genomes for metagenomic binning, comparative biology and taxonomic classification.</title>
        <authorList>
            <person name="Goeker M."/>
        </authorList>
    </citation>
    <scope>NUCLEOTIDE SEQUENCE [LARGE SCALE GENOMIC DNA]</scope>
    <source>
        <strain evidence="16 17">DSM 100059</strain>
    </source>
</reference>
<dbReference type="GO" id="GO:0009089">
    <property type="term" value="P:lysine biosynthetic process via diaminopimelate"/>
    <property type="evidence" value="ECO:0007669"/>
    <property type="project" value="UniProtKB-UniRule"/>
</dbReference>
<dbReference type="EC" id="4.3.3.7" evidence="4 12"/>
<name>A0A4R8DEX0_9BACT</name>
<comment type="catalytic activity">
    <reaction evidence="11 12">
        <text>L-aspartate 4-semialdehyde + pyruvate = (2S,4S)-4-hydroxy-2,3,4,5-tetrahydrodipicolinate + H2O + H(+)</text>
        <dbReference type="Rhea" id="RHEA:34171"/>
        <dbReference type="ChEBI" id="CHEBI:15361"/>
        <dbReference type="ChEBI" id="CHEBI:15377"/>
        <dbReference type="ChEBI" id="CHEBI:15378"/>
        <dbReference type="ChEBI" id="CHEBI:67139"/>
        <dbReference type="ChEBI" id="CHEBI:537519"/>
        <dbReference type="EC" id="4.3.3.7"/>
    </reaction>
</comment>
<dbReference type="GO" id="GO:0008840">
    <property type="term" value="F:4-hydroxy-tetrahydrodipicolinate synthase activity"/>
    <property type="evidence" value="ECO:0007669"/>
    <property type="project" value="UniProtKB-UniRule"/>
</dbReference>
<evidence type="ECO:0000256" key="15">
    <source>
        <dbReference type="PIRSR" id="PIRSR001365-2"/>
    </source>
</evidence>
<keyword evidence="17" id="KW-1185">Reference proteome</keyword>
<feature type="site" description="Part of a proton relay during catalysis" evidence="12">
    <location>
        <position position="111"/>
    </location>
</feature>
<dbReference type="PANTHER" id="PTHR12128">
    <property type="entry name" value="DIHYDRODIPICOLINATE SYNTHASE"/>
    <property type="match status" value="1"/>
</dbReference>
<comment type="caution">
    <text evidence="16">The sequence shown here is derived from an EMBL/GenBank/DDBJ whole genome shotgun (WGS) entry which is preliminary data.</text>
</comment>
<protein>
    <recommendedName>
        <fullName evidence="4 12">4-hydroxy-tetrahydrodipicolinate synthase</fullName>
        <shortName evidence="12">HTPA synthase</shortName>
        <ecNumber evidence="4 12">4.3.3.7</ecNumber>
    </recommendedName>
</protein>
<comment type="subunit">
    <text evidence="12">Homotetramer; dimer of dimers.</text>
</comment>
<dbReference type="PANTHER" id="PTHR12128:SF66">
    <property type="entry name" value="4-HYDROXY-2-OXOGLUTARATE ALDOLASE, MITOCHONDRIAL"/>
    <property type="match status" value="1"/>
</dbReference>